<name>A0ABQ9Y926_9EUKA</name>
<dbReference type="Proteomes" id="UP001281761">
    <property type="component" value="Unassembled WGS sequence"/>
</dbReference>
<evidence type="ECO:0000313" key="2">
    <source>
        <dbReference type="EMBL" id="KAK2960258.1"/>
    </source>
</evidence>
<proteinExistence type="predicted"/>
<keyword evidence="3" id="KW-1185">Reference proteome</keyword>
<reference evidence="2 3" key="1">
    <citation type="journal article" date="2022" name="bioRxiv">
        <title>Genomics of Preaxostyla Flagellates Illuminates Evolutionary Transitions and the Path Towards Mitochondrial Loss.</title>
        <authorList>
            <person name="Novak L.V.F."/>
            <person name="Treitli S.C."/>
            <person name="Pyrih J."/>
            <person name="Halakuc P."/>
            <person name="Pipaliya S.V."/>
            <person name="Vacek V."/>
            <person name="Brzon O."/>
            <person name="Soukal P."/>
            <person name="Eme L."/>
            <person name="Dacks J.B."/>
            <person name="Karnkowska A."/>
            <person name="Elias M."/>
            <person name="Hampl V."/>
        </authorList>
    </citation>
    <scope>NUCLEOTIDE SEQUENCE [LARGE SCALE GENOMIC DNA]</scope>
    <source>
        <strain evidence="2">NAU3</strain>
        <tissue evidence="2">Gut</tissue>
    </source>
</reference>
<gene>
    <name evidence="2" type="ORF">BLNAU_4811</name>
</gene>
<feature type="region of interest" description="Disordered" evidence="1">
    <location>
        <begin position="55"/>
        <end position="96"/>
    </location>
</feature>
<protein>
    <submittedName>
        <fullName evidence="2">Uncharacterized protein</fullName>
    </submittedName>
</protein>
<comment type="caution">
    <text evidence="2">The sequence shown here is derived from an EMBL/GenBank/DDBJ whole genome shotgun (WGS) entry which is preliminary data.</text>
</comment>
<evidence type="ECO:0000256" key="1">
    <source>
        <dbReference type="SAM" id="MobiDB-lite"/>
    </source>
</evidence>
<evidence type="ECO:0000313" key="3">
    <source>
        <dbReference type="Proteomes" id="UP001281761"/>
    </source>
</evidence>
<feature type="compositionally biased region" description="Acidic residues" evidence="1">
    <location>
        <begin position="57"/>
        <end position="96"/>
    </location>
</feature>
<dbReference type="EMBL" id="JARBJD010000024">
    <property type="protein sequence ID" value="KAK2960258.1"/>
    <property type="molecule type" value="Genomic_DNA"/>
</dbReference>
<sequence>MHRFWKEGQEIWTKNGEAIVKRGTAILIKLNEEGLADIEEINIRTHTKMRGTVVFFVDDEEDRSEDDDEEGSEDDDEEGSEDDDEEGSEDDDEEGS</sequence>
<accession>A0ABQ9Y926</accession>
<organism evidence="2 3">
    <name type="scientific">Blattamonas nauphoetae</name>
    <dbReference type="NCBI Taxonomy" id="2049346"/>
    <lineage>
        <taxon>Eukaryota</taxon>
        <taxon>Metamonada</taxon>
        <taxon>Preaxostyla</taxon>
        <taxon>Oxymonadida</taxon>
        <taxon>Blattamonas</taxon>
    </lineage>
</organism>